<sequence length="553" mass="62996">VDKANPALCNQIINFLKIEDYHTKLTKLNFLVFSNVCPHKDAFNQFRDHVENQITPKTNSNITKVKTTTSYLVTTAAACNLTLEDNNVVVIKPDPTDYSKVDDNYVKDFVDPQFTAIQLSAQINFFNLFVAVSEENYNTSIEFITNYIYNSSICGIKTQYKSSSFAYYIVMRVKYLNQHNVANYKEIIADSQSSQAAIQQQLTNIYISGSLRTTISLNNNTQFNLFFADEVPAWITNGLFYTHQEGRILDFVLYAPDIDEKTSDKYLTQFYNETYKNHPAINMVIINSTDPDELPFVSVCKSNVERAVFPYRHLSPPLQWYIWVIIGVGVLAIIIIAANVLYWRFLRPKDPIDMIAQNFKLNEEEKKLFSNARDKLFIDEAMVEVDYNVILGRGASSTVYKAIIKGIAPSLRPKKELESAVSEDYIVAAKVSNQFGREQIEELIGEIEAARTLENHPNICAMLGWSTHLGAPCLLFESMELDLLSYIKSLRVESNDVTSVADSVSLTSIAISEHYSVPDFDENQQKIFLQILWQATKGLEFIASKNIVHRYEN</sequence>
<dbReference type="Proteomes" id="UP000887579">
    <property type="component" value="Unplaced"/>
</dbReference>
<organism evidence="1 2">
    <name type="scientific">Panagrolaimus sp. ES5</name>
    <dbReference type="NCBI Taxonomy" id="591445"/>
    <lineage>
        <taxon>Eukaryota</taxon>
        <taxon>Metazoa</taxon>
        <taxon>Ecdysozoa</taxon>
        <taxon>Nematoda</taxon>
        <taxon>Chromadorea</taxon>
        <taxon>Rhabditida</taxon>
        <taxon>Tylenchina</taxon>
        <taxon>Panagrolaimomorpha</taxon>
        <taxon>Panagrolaimoidea</taxon>
        <taxon>Panagrolaimidae</taxon>
        <taxon>Panagrolaimus</taxon>
    </lineage>
</organism>
<proteinExistence type="predicted"/>
<evidence type="ECO:0000313" key="1">
    <source>
        <dbReference type="Proteomes" id="UP000887579"/>
    </source>
</evidence>
<reference evidence="2" key="1">
    <citation type="submission" date="2022-11" db="UniProtKB">
        <authorList>
            <consortium name="WormBaseParasite"/>
        </authorList>
    </citation>
    <scope>IDENTIFICATION</scope>
</reference>
<name>A0AC34FYJ7_9BILA</name>
<dbReference type="WBParaSite" id="ES5_v2.g21916.t1">
    <property type="protein sequence ID" value="ES5_v2.g21916.t1"/>
    <property type="gene ID" value="ES5_v2.g21916"/>
</dbReference>
<evidence type="ECO:0000313" key="2">
    <source>
        <dbReference type="WBParaSite" id="ES5_v2.g21916.t1"/>
    </source>
</evidence>
<protein>
    <submittedName>
        <fullName evidence="2">Protein kinase domain-containing protein</fullName>
    </submittedName>
</protein>
<accession>A0AC34FYJ7</accession>